<keyword evidence="5 6" id="KW-0472">Membrane</keyword>
<dbReference type="PANTHER" id="PTHR21716:SF64">
    <property type="entry name" value="AI-2 TRANSPORT PROTEIN TQSA"/>
    <property type="match status" value="1"/>
</dbReference>
<dbReference type="GO" id="GO:0055085">
    <property type="term" value="P:transmembrane transport"/>
    <property type="evidence" value="ECO:0007669"/>
    <property type="project" value="TreeGrafter"/>
</dbReference>
<evidence type="ECO:0008006" key="9">
    <source>
        <dbReference type="Google" id="ProtNLM"/>
    </source>
</evidence>
<evidence type="ECO:0000256" key="4">
    <source>
        <dbReference type="ARBA" id="ARBA00022989"/>
    </source>
</evidence>
<name>A0A1S6XQW3_BARSR</name>
<proteinExistence type="inferred from homology"/>
<evidence type="ECO:0000256" key="1">
    <source>
        <dbReference type="ARBA" id="ARBA00004141"/>
    </source>
</evidence>
<feature type="transmembrane region" description="Helical" evidence="6">
    <location>
        <begin position="99"/>
        <end position="129"/>
    </location>
</feature>
<evidence type="ECO:0000256" key="6">
    <source>
        <dbReference type="SAM" id="Phobius"/>
    </source>
</evidence>
<feature type="transmembrane region" description="Helical" evidence="6">
    <location>
        <begin position="61"/>
        <end position="79"/>
    </location>
</feature>
<dbReference type="Pfam" id="PF01594">
    <property type="entry name" value="AI-2E_transport"/>
    <property type="match status" value="1"/>
</dbReference>
<comment type="similarity">
    <text evidence="2">Belongs to the autoinducer-2 exporter (AI-2E) (TC 2.A.86) family.</text>
</comment>
<evidence type="ECO:0000256" key="3">
    <source>
        <dbReference type="ARBA" id="ARBA00022692"/>
    </source>
</evidence>
<feature type="transmembrane region" description="Helical" evidence="6">
    <location>
        <begin position="32"/>
        <end position="54"/>
    </location>
</feature>
<comment type="subcellular location">
    <subcellularLocation>
        <location evidence="1">Membrane</location>
        <topology evidence="1">Multi-pass membrane protein</topology>
    </subcellularLocation>
</comment>
<organism evidence="7 8">
    <name type="scientific">Bartonella schoenbuchensis (strain DSM 13525 / NCTC 13165 / R1)</name>
    <dbReference type="NCBI Taxonomy" id="687861"/>
    <lineage>
        <taxon>Bacteria</taxon>
        <taxon>Pseudomonadati</taxon>
        <taxon>Pseudomonadota</taxon>
        <taxon>Alphaproteobacteria</taxon>
        <taxon>Hyphomicrobiales</taxon>
        <taxon>Bartonellaceae</taxon>
        <taxon>Bartonella</taxon>
    </lineage>
</organism>
<dbReference type="Proteomes" id="UP000190811">
    <property type="component" value="Chromosome"/>
</dbReference>
<evidence type="ECO:0000256" key="5">
    <source>
        <dbReference type="ARBA" id="ARBA00023136"/>
    </source>
</evidence>
<dbReference type="STRING" id="687861.BscR1v2_008100"/>
<dbReference type="EMBL" id="CP019789">
    <property type="protein sequence ID" value="AQX30743.1"/>
    <property type="molecule type" value="Genomic_DNA"/>
</dbReference>
<dbReference type="GO" id="GO:0016020">
    <property type="term" value="C:membrane"/>
    <property type="evidence" value="ECO:0007669"/>
    <property type="project" value="UniProtKB-SubCell"/>
</dbReference>
<dbReference type="AlphaFoldDB" id="A0A1S6XQW3"/>
<keyword evidence="3 6" id="KW-0812">Transmembrane</keyword>
<dbReference type="InterPro" id="IPR002549">
    <property type="entry name" value="AI-2E-like"/>
</dbReference>
<evidence type="ECO:0000313" key="8">
    <source>
        <dbReference type="Proteomes" id="UP000190811"/>
    </source>
</evidence>
<accession>A0A1S6XQW3</accession>
<evidence type="ECO:0000313" key="7">
    <source>
        <dbReference type="EMBL" id="AQX30743.1"/>
    </source>
</evidence>
<sequence length="148" mass="15987">MFNIGGYYAIGLTITGLNFGLLIGMFVGLISFIPYIGTMSGFILSGGVAWVQFYPDNWSRIVIVMVVFFIGQFIEGYILQPKLVGSSVGLHPVWLMFALFAFGSLFGFTGMLVAVPASAAIGVLVRFALHTYLNSQMYSQSGNSGSVE</sequence>
<reference evidence="8" key="1">
    <citation type="journal article" date="2017" name="Genome Biol. Evol.">
        <title>Evolutionary Dynamics of Pathoadaptation Revealed by Three Independent Acquisitions of the VirB/D4 Type IV Secretion System in Bartonella.</title>
        <authorList>
            <person name="Harms A."/>
            <person name="Segers F.H."/>
            <person name="Quebatte M."/>
            <person name="Mistl C."/>
            <person name="Manfredi P."/>
            <person name="Korner J."/>
            <person name="Chomel B.B."/>
            <person name="Kosoy M."/>
            <person name="Maruyama S."/>
            <person name="Engel P."/>
            <person name="Dehio C."/>
        </authorList>
    </citation>
    <scope>NUCLEOTIDE SEQUENCE [LARGE SCALE GENOMIC DNA]</scope>
    <source>
        <strain evidence="8">R1</strain>
    </source>
</reference>
<keyword evidence="4 6" id="KW-1133">Transmembrane helix</keyword>
<protein>
    <recommendedName>
        <fullName evidence="9">AI-2E family transporter</fullName>
    </recommendedName>
</protein>
<evidence type="ECO:0000256" key="2">
    <source>
        <dbReference type="ARBA" id="ARBA00009773"/>
    </source>
</evidence>
<feature type="transmembrane region" description="Helical" evidence="6">
    <location>
        <begin position="7"/>
        <end position="26"/>
    </location>
</feature>
<dbReference type="PANTHER" id="PTHR21716">
    <property type="entry name" value="TRANSMEMBRANE PROTEIN"/>
    <property type="match status" value="1"/>
</dbReference>
<gene>
    <name evidence="7" type="ORF">BscR1v2_008100</name>
</gene>